<feature type="transmembrane region" description="Helical" evidence="3">
    <location>
        <begin position="986"/>
        <end position="1010"/>
    </location>
</feature>
<organism evidence="5 6">
    <name type="scientific">Mediterraneibacter gnavus</name>
    <name type="common">Ruminococcus gnavus</name>
    <dbReference type="NCBI Taxonomy" id="33038"/>
    <lineage>
        <taxon>Bacteria</taxon>
        <taxon>Bacillati</taxon>
        <taxon>Bacillota</taxon>
        <taxon>Clostridia</taxon>
        <taxon>Lachnospirales</taxon>
        <taxon>Lachnospiraceae</taxon>
        <taxon>Mediterraneibacter</taxon>
    </lineage>
</organism>
<name>A0AAJ1EQ94_MEDGN</name>
<dbReference type="GO" id="GO:0004553">
    <property type="term" value="F:hydrolase activity, hydrolyzing O-glycosyl compounds"/>
    <property type="evidence" value="ECO:0007669"/>
    <property type="project" value="InterPro"/>
</dbReference>
<comment type="similarity">
    <text evidence="1">Belongs to the glycosyl hydrolase 3 family.</text>
</comment>
<dbReference type="EMBL" id="JAJBNC010000009">
    <property type="protein sequence ID" value="MCB5493506.1"/>
    <property type="molecule type" value="Genomic_DNA"/>
</dbReference>
<keyword evidence="2 5" id="KW-0378">Hydrolase</keyword>
<dbReference type="Pfam" id="PF01915">
    <property type="entry name" value="Glyco_hydro_3_C"/>
    <property type="match status" value="1"/>
</dbReference>
<evidence type="ECO:0000256" key="1">
    <source>
        <dbReference type="ARBA" id="ARBA00005336"/>
    </source>
</evidence>
<keyword evidence="3" id="KW-1133">Transmembrane helix</keyword>
<dbReference type="Proteomes" id="UP001297422">
    <property type="component" value="Unassembled WGS sequence"/>
</dbReference>
<evidence type="ECO:0000259" key="4">
    <source>
        <dbReference type="SMART" id="SM01217"/>
    </source>
</evidence>
<dbReference type="RefSeq" id="WP_226973346.1">
    <property type="nucleotide sequence ID" value="NZ_JAAIMT010000006.1"/>
</dbReference>
<accession>A0AAJ1EQ94</accession>
<gene>
    <name evidence="5" type="ORF">LIQ10_07085</name>
</gene>
<dbReference type="GO" id="GO:0005975">
    <property type="term" value="P:carbohydrate metabolic process"/>
    <property type="evidence" value="ECO:0007669"/>
    <property type="project" value="InterPro"/>
</dbReference>
<dbReference type="PANTHER" id="PTHR42715:SF10">
    <property type="entry name" value="BETA-GLUCOSIDASE"/>
    <property type="match status" value="1"/>
</dbReference>
<dbReference type="Gene3D" id="3.40.50.1700">
    <property type="entry name" value="Glycoside hydrolase family 3 C-terminal domain"/>
    <property type="match status" value="1"/>
</dbReference>
<evidence type="ECO:0000313" key="5">
    <source>
        <dbReference type="EMBL" id="MCB5493506.1"/>
    </source>
</evidence>
<dbReference type="InterPro" id="IPR026891">
    <property type="entry name" value="Fn3-like"/>
</dbReference>
<dbReference type="PANTHER" id="PTHR42715">
    <property type="entry name" value="BETA-GLUCOSIDASE"/>
    <property type="match status" value="1"/>
</dbReference>
<dbReference type="SUPFAM" id="SSF52279">
    <property type="entry name" value="Beta-D-glucan exohydrolase, C-terminal domain"/>
    <property type="match status" value="1"/>
</dbReference>
<dbReference type="AlphaFoldDB" id="A0AAJ1EQ94"/>
<evidence type="ECO:0000256" key="2">
    <source>
        <dbReference type="ARBA" id="ARBA00022801"/>
    </source>
</evidence>
<reference evidence="5" key="1">
    <citation type="submission" date="2021-10" db="EMBL/GenBank/DDBJ databases">
        <title>Collection of gut derived symbiotic bacterial strains cultured from healthy donors.</title>
        <authorList>
            <person name="Lin H."/>
            <person name="Littmann E."/>
            <person name="Claire K."/>
            <person name="Pamer E."/>
        </authorList>
    </citation>
    <scope>NUCLEOTIDE SEQUENCE</scope>
    <source>
        <strain evidence="5">MSK.23.4</strain>
    </source>
</reference>
<dbReference type="InterPro" id="IPR036881">
    <property type="entry name" value="Glyco_hydro_3_C_sf"/>
</dbReference>
<dbReference type="SUPFAM" id="SSF51445">
    <property type="entry name" value="(Trans)glycosidases"/>
    <property type="match status" value="1"/>
</dbReference>
<proteinExistence type="inferred from homology"/>
<keyword evidence="3" id="KW-0472">Membrane</keyword>
<dbReference type="InterPro" id="IPR036962">
    <property type="entry name" value="Glyco_hydro_3_N_sf"/>
</dbReference>
<keyword evidence="3" id="KW-0812">Transmembrane</keyword>
<dbReference type="PRINTS" id="PR00133">
    <property type="entry name" value="GLHYDRLASE3"/>
</dbReference>
<evidence type="ECO:0000313" key="6">
    <source>
        <dbReference type="Proteomes" id="UP001297422"/>
    </source>
</evidence>
<sequence>MERDGSGAGEIQTVINTVNGEKILSRKGKIMKEKNKKKGLGVKKWSILTAVFAILTVVSIIGTNIALSAGQAINIFLKTDTYKIVDKGNGKEDTTYFESDFDSEEELEENGRKVAEQLHAEGSVLLKNNGVLPLKEDAKVSTLSHSSVDMVTCGTGAADIDTSNAPTLKEALESRGISVNGALWDFYTKGAGKDYVRTPGKAANQENQSGRAGWHINEVPVSAYTSDVTSSFAQYNDAAIVTISRISGEGADLASENFKDGENVLSLTKEEQDMLKMAKDNFENVIVLINSTNALECDFIENEEYGVDAVLWIGYTGGWGLNGVADILTGNANPSGRLVDTYCYDNTTAPAMVGIYGSDYTNYDPDDKEKWYSVANGQLDGNHHYITYQEGIYVGYRYYETRYEDVVMGTENVGDYNYNDTVAYPFGYGLSYTEFEYSDFKTEYNKETDSFEVSVKVTNVGDVAGKEVVQIYFQSPYTEYDKENGIEKASVELCGFDKTEILDPGASEIVTVNVLREELACYDENGAKTYILDAGDYYLTAAKNAHDAVNNVLAAKGYTKADGMTADGNVELTYQYNNKELDTETYSVSRATGEAITNQFESADLSQYGYEITYLSRNNWTGTWPETMEIEATEEMFADGLYDYQTYEGIDGSDTKMPTMGADNGLTLAMMIGKEYDDPAWDDLLDQVTFDEMATLIGQGYHNTAVVPSVSKPATVDDNGPQGFTQNLTGVSECHTAYADENIMAATYNVDLMEELGKALGNDVLDLGASGLYGPAMNIHRNAYAGRNFEYYSEDSFLSGAIAAAEVKGIQSKGVYVYIKHFVLNDSETACRCISTWANEQSIREVYLKPFEMAIVDGGAMNVMNSFARLGVVWSGGHEGLMTNVLRGEWGMKGFGLTDFSGNAQFESYGLYMKTFDVARGLLAGTDCWDSSSMSWTNDLNKLYKNDPDIVQAMRQATHRILYTVANSNAMNGLSANQQVVAVTPWWQTALYVVCAGMGAMTVVSLVMALRCRKKRTDEKKKEA</sequence>
<dbReference type="SMART" id="SM01217">
    <property type="entry name" value="Fn3_like"/>
    <property type="match status" value="1"/>
</dbReference>
<dbReference type="InterPro" id="IPR013783">
    <property type="entry name" value="Ig-like_fold"/>
</dbReference>
<dbReference type="InterPro" id="IPR001764">
    <property type="entry name" value="Glyco_hydro_3_N"/>
</dbReference>
<feature type="domain" description="Fibronectin type III-like" evidence="4">
    <location>
        <begin position="467"/>
        <end position="545"/>
    </location>
</feature>
<dbReference type="Gene3D" id="2.60.40.10">
    <property type="entry name" value="Immunoglobulins"/>
    <property type="match status" value="1"/>
</dbReference>
<evidence type="ECO:0000256" key="3">
    <source>
        <dbReference type="SAM" id="Phobius"/>
    </source>
</evidence>
<dbReference type="InterPro" id="IPR002772">
    <property type="entry name" value="Glyco_hydro_3_C"/>
</dbReference>
<dbReference type="Pfam" id="PF00933">
    <property type="entry name" value="Glyco_hydro_3"/>
    <property type="match status" value="1"/>
</dbReference>
<dbReference type="InterPro" id="IPR017853">
    <property type="entry name" value="GH"/>
</dbReference>
<dbReference type="Gene3D" id="3.20.20.300">
    <property type="entry name" value="Glycoside hydrolase, family 3, N-terminal domain"/>
    <property type="match status" value="1"/>
</dbReference>
<protein>
    <submittedName>
        <fullName evidence="5">Glycoside hydrolase family 3 C-terminal domain-containing protein</fullName>
    </submittedName>
</protein>
<dbReference type="Pfam" id="PF14310">
    <property type="entry name" value="Fn3-like"/>
    <property type="match status" value="1"/>
</dbReference>
<feature type="transmembrane region" description="Helical" evidence="3">
    <location>
        <begin position="45"/>
        <end position="67"/>
    </location>
</feature>
<dbReference type="InterPro" id="IPR050288">
    <property type="entry name" value="Cellulose_deg_GH3"/>
</dbReference>
<comment type="caution">
    <text evidence="5">The sequence shown here is derived from an EMBL/GenBank/DDBJ whole genome shotgun (WGS) entry which is preliminary data.</text>
</comment>